<gene>
    <name evidence="6" type="ORF">V6U78_08315</name>
</gene>
<proteinExistence type="predicted"/>
<dbReference type="RefSeq" id="WP_405339328.1">
    <property type="nucleotide sequence ID" value="NZ_JBANFI010000004.1"/>
</dbReference>
<dbReference type="InterPro" id="IPR023352">
    <property type="entry name" value="MAPEG-like_dom_sf"/>
</dbReference>
<evidence type="ECO:0000313" key="7">
    <source>
        <dbReference type="Proteomes" id="UP001621714"/>
    </source>
</evidence>
<dbReference type="EMBL" id="JBANFI010000004">
    <property type="protein sequence ID" value="MFK7161037.1"/>
    <property type="molecule type" value="Genomic_DNA"/>
</dbReference>
<protein>
    <submittedName>
        <fullName evidence="6">MAPEG family protein</fullName>
    </submittedName>
</protein>
<keyword evidence="7" id="KW-1185">Reference proteome</keyword>
<dbReference type="InterPro" id="IPR001129">
    <property type="entry name" value="Membr-assoc_MAPEG"/>
</dbReference>
<feature type="transmembrane region" description="Helical" evidence="5">
    <location>
        <begin position="116"/>
        <end position="137"/>
    </location>
</feature>
<keyword evidence="4 5" id="KW-0472">Membrane</keyword>
<dbReference type="SUPFAM" id="SSF161084">
    <property type="entry name" value="MAPEG domain-like"/>
    <property type="match status" value="1"/>
</dbReference>
<evidence type="ECO:0000313" key="6">
    <source>
        <dbReference type="EMBL" id="MFK7161037.1"/>
    </source>
</evidence>
<feature type="transmembrane region" description="Helical" evidence="5">
    <location>
        <begin position="6"/>
        <end position="28"/>
    </location>
</feature>
<sequence length="144" mass="15806">MLTSAYLAYGLAAWLALLTLQAVIAAVVKNSQPGALPGKINPDLGHASFVFRAHRTWMNSLENAPLLLGGLLLAWMVGANPHWSAALLWLCVLGRTGHMLLYYLHSTEKNPSPRSLFFMISWLAQVGLLLLGLLTLLNTHTEYL</sequence>
<comment type="subcellular location">
    <subcellularLocation>
        <location evidence="1">Membrane</location>
    </subcellularLocation>
</comment>
<reference evidence="6 7" key="1">
    <citation type="submission" date="2024-02" db="EMBL/GenBank/DDBJ databases">
        <title>Marinospirillum sp. MEB 164 isolated from Lonar lake sediment.</title>
        <authorList>
            <person name="Joshi A."/>
            <person name="Thite S."/>
        </authorList>
    </citation>
    <scope>NUCLEOTIDE SEQUENCE [LARGE SCALE GENOMIC DNA]</scope>
    <source>
        <strain evidence="6 7">MEB164</strain>
    </source>
</reference>
<evidence type="ECO:0000256" key="4">
    <source>
        <dbReference type="ARBA" id="ARBA00023136"/>
    </source>
</evidence>
<accession>A0ABW8Q084</accession>
<feature type="transmembrane region" description="Helical" evidence="5">
    <location>
        <begin position="83"/>
        <end position="104"/>
    </location>
</feature>
<comment type="caution">
    <text evidence="6">The sequence shown here is derived from an EMBL/GenBank/DDBJ whole genome shotgun (WGS) entry which is preliminary data.</text>
</comment>
<evidence type="ECO:0000256" key="3">
    <source>
        <dbReference type="ARBA" id="ARBA00022989"/>
    </source>
</evidence>
<organism evidence="6 7">
    <name type="scientific">Marinospirillum alkalitolerans</name>
    <dbReference type="NCBI Taxonomy" id="3123374"/>
    <lineage>
        <taxon>Bacteria</taxon>
        <taxon>Pseudomonadati</taxon>
        <taxon>Pseudomonadota</taxon>
        <taxon>Gammaproteobacteria</taxon>
        <taxon>Oceanospirillales</taxon>
        <taxon>Oceanospirillaceae</taxon>
        <taxon>Marinospirillum</taxon>
    </lineage>
</organism>
<keyword evidence="2 5" id="KW-0812">Transmembrane</keyword>
<dbReference type="Gene3D" id="1.20.120.550">
    <property type="entry name" value="Membrane associated eicosanoid/glutathione metabolism-like domain"/>
    <property type="match status" value="1"/>
</dbReference>
<keyword evidence="3 5" id="KW-1133">Transmembrane helix</keyword>
<evidence type="ECO:0000256" key="1">
    <source>
        <dbReference type="ARBA" id="ARBA00004370"/>
    </source>
</evidence>
<name>A0ABW8Q084_9GAMM</name>
<evidence type="ECO:0000256" key="5">
    <source>
        <dbReference type="SAM" id="Phobius"/>
    </source>
</evidence>
<dbReference type="Proteomes" id="UP001621714">
    <property type="component" value="Unassembled WGS sequence"/>
</dbReference>
<evidence type="ECO:0000256" key="2">
    <source>
        <dbReference type="ARBA" id="ARBA00022692"/>
    </source>
</evidence>
<dbReference type="Pfam" id="PF01124">
    <property type="entry name" value="MAPEG"/>
    <property type="match status" value="1"/>
</dbReference>